<keyword evidence="2" id="KW-0472">Membrane</keyword>
<dbReference type="EMBL" id="AYKW01000068">
    <property type="protein sequence ID" value="PIL23556.1"/>
    <property type="molecule type" value="Genomic_DNA"/>
</dbReference>
<protein>
    <recommendedName>
        <fullName evidence="3">DUF6533 domain-containing protein</fullName>
    </recommendedName>
</protein>
<dbReference type="Proteomes" id="UP000230002">
    <property type="component" value="Unassembled WGS sequence"/>
</dbReference>
<name>A0A2G8RPX7_9APHY</name>
<feature type="transmembrane region" description="Helical" evidence="2">
    <location>
        <begin position="77"/>
        <end position="98"/>
    </location>
</feature>
<reference evidence="4 5" key="1">
    <citation type="journal article" date="2015" name="Sci. Rep.">
        <title>Chromosome-level genome map provides insights into diverse defense mechanisms in the medicinal fungus Ganoderma sinense.</title>
        <authorList>
            <person name="Zhu Y."/>
            <person name="Xu J."/>
            <person name="Sun C."/>
            <person name="Zhou S."/>
            <person name="Xu H."/>
            <person name="Nelson D.R."/>
            <person name="Qian J."/>
            <person name="Song J."/>
            <person name="Luo H."/>
            <person name="Xiang L."/>
            <person name="Li Y."/>
            <person name="Xu Z."/>
            <person name="Ji A."/>
            <person name="Wang L."/>
            <person name="Lu S."/>
            <person name="Hayward A."/>
            <person name="Sun W."/>
            <person name="Li X."/>
            <person name="Schwartz D.C."/>
            <person name="Wang Y."/>
            <person name="Chen S."/>
        </authorList>
    </citation>
    <scope>NUCLEOTIDE SEQUENCE [LARGE SCALE GENOMIC DNA]</scope>
    <source>
        <strain evidence="4 5">ZZ0214-1</strain>
    </source>
</reference>
<dbReference type="InterPro" id="IPR045340">
    <property type="entry name" value="DUF6533"/>
</dbReference>
<accession>A0A2G8RPX7</accession>
<feature type="compositionally biased region" description="Basic and acidic residues" evidence="1">
    <location>
        <begin position="346"/>
        <end position="365"/>
    </location>
</feature>
<feature type="transmembrane region" description="Helical" evidence="2">
    <location>
        <begin position="191"/>
        <end position="211"/>
    </location>
</feature>
<dbReference type="OrthoDB" id="2638860at2759"/>
<proteinExistence type="predicted"/>
<dbReference type="Pfam" id="PF20151">
    <property type="entry name" value="DUF6533"/>
    <property type="match status" value="1"/>
</dbReference>
<evidence type="ECO:0000256" key="1">
    <source>
        <dbReference type="SAM" id="MobiDB-lite"/>
    </source>
</evidence>
<dbReference type="AlphaFoldDB" id="A0A2G8RPX7"/>
<feature type="transmembrane region" description="Helical" evidence="2">
    <location>
        <begin position="105"/>
        <end position="126"/>
    </location>
</feature>
<feature type="transmembrane region" description="Helical" evidence="2">
    <location>
        <begin position="146"/>
        <end position="170"/>
    </location>
</feature>
<evidence type="ECO:0000256" key="2">
    <source>
        <dbReference type="SAM" id="Phobius"/>
    </source>
</evidence>
<sequence>MSESDAELLFFMQLARRQRVHDIASAAFLVWDLITTLDEEVSNGSPSFSADCIDPEDCSPSLKVEYIWGSANTLPKYLYFISRYLGLFGQLVVSTNLVPMFCFDYLVLSFGFLFTLILSVELSLMLRIDALYGKSRKVRLLMGFGFFAEIAVRLFPIVAFETVLFLLNIAKCISYAPLDHTPLIYRLFRDGSLYFIITTVFMASCTIAQYLDSEAASSLVVWMSVVFSYSGCHLLLSLRKIAARRQRLEISQIFSADIPLVHAASGTTESSSLGPEIHPLPSRLSSASRVRPSVQVDVDMIELVPRQGLSPILATPSPTAEGSHEETPYFDYTRDWDIVHPGSEPSRGDRVERTRSRGGRSENRDGGPLWLQRWTPR</sequence>
<feature type="region of interest" description="Disordered" evidence="1">
    <location>
        <begin position="340"/>
        <end position="377"/>
    </location>
</feature>
<feature type="transmembrane region" description="Helical" evidence="2">
    <location>
        <begin position="217"/>
        <end position="238"/>
    </location>
</feature>
<evidence type="ECO:0000259" key="3">
    <source>
        <dbReference type="Pfam" id="PF20151"/>
    </source>
</evidence>
<keyword evidence="2" id="KW-1133">Transmembrane helix</keyword>
<keyword evidence="5" id="KW-1185">Reference proteome</keyword>
<gene>
    <name evidence="4" type="ORF">GSI_14869</name>
</gene>
<evidence type="ECO:0000313" key="4">
    <source>
        <dbReference type="EMBL" id="PIL23556.1"/>
    </source>
</evidence>
<evidence type="ECO:0000313" key="5">
    <source>
        <dbReference type="Proteomes" id="UP000230002"/>
    </source>
</evidence>
<organism evidence="4 5">
    <name type="scientific">Ganoderma sinense ZZ0214-1</name>
    <dbReference type="NCBI Taxonomy" id="1077348"/>
    <lineage>
        <taxon>Eukaryota</taxon>
        <taxon>Fungi</taxon>
        <taxon>Dikarya</taxon>
        <taxon>Basidiomycota</taxon>
        <taxon>Agaricomycotina</taxon>
        <taxon>Agaricomycetes</taxon>
        <taxon>Polyporales</taxon>
        <taxon>Polyporaceae</taxon>
        <taxon>Ganoderma</taxon>
    </lineage>
</organism>
<feature type="domain" description="DUF6533" evidence="3">
    <location>
        <begin position="23"/>
        <end position="88"/>
    </location>
</feature>
<keyword evidence="2" id="KW-0812">Transmembrane</keyword>
<comment type="caution">
    <text evidence="4">The sequence shown here is derived from an EMBL/GenBank/DDBJ whole genome shotgun (WGS) entry which is preliminary data.</text>
</comment>